<feature type="domain" description="Protein kinase" evidence="10">
    <location>
        <begin position="97"/>
        <end position="352"/>
    </location>
</feature>
<dbReference type="SUPFAM" id="SSF56112">
    <property type="entry name" value="Protein kinase-like (PK-like)"/>
    <property type="match status" value="1"/>
</dbReference>
<name>A0AA36D1B8_9BILA</name>
<keyword evidence="12" id="KW-1185">Reference proteome</keyword>
<evidence type="ECO:0000256" key="9">
    <source>
        <dbReference type="ARBA" id="ARBA00051693"/>
    </source>
</evidence>
<evidence type="ECO:0000256" key="2">
    <source>
        <dbReference type="ARBA" id="ARBA00022741"/>
    </source>
</evidence>
<dbReference type="Gene3D" id="3.10.20.90">
    <property type="entry name" value="Phosphatidylinositol 3-kinase Catalytic Subunit, Chain A, domain 1"/>
    <property type="match status" value="1"/>
</dbReference>
<evidence type="ECO:0000256" key="5">
    <source>
        <dbReference type="ARBA" id="ARBA00038035"/>
    </source>
</evidence>
<evidence type="ECO:0000259" key="10">
    <source>
        <dbReference type="PROSITE" id="PS50011"/>
    </source>
</evidence>
<evidence type="ECO:0000313" key="12">
    <source>
        <dbReference type="Proteomes" id="UP001177023"/>
    </source>
</evidence>
<dbReference type="Pfam" id="PF00069">
    <property type="entry name" value="Pkinase"/>
    <property type="match status" value="1"/>
</dbReference>
<evidence type="ECO:0000256" key="3">
    <source>
        <dbReference type="ARBA" id="ARBA00022777"/>
    </source>
</evidence>
<keyword evidence="2" id="KW-0547">Nucleotide-binding</keyword>
<keyword evidence="1" id="KW-0808">Transferase</keyword>
<dbReference type="EC" id="2.7.12.2" evidence="6"/>
<evidence type="ECO:0000256" key="6">
    <source>
        <dbReference type="ARBA" id="ARBA00038999"/>
    </source>
</evidence>
<comment type="catalytic activity">
    <reaction evidence="8">
        <text>L-threonyl-[protein] + ATP = O-phospho-L-threonyl-[protein] + ADP + H(+)</text>
        <dbReference type="Rhea" id="RHEA:46608"/>
        <dbReference type="Rhea" id="RHEA-COMP:11060"/>
        <dbReference type="Rhea" id="RHEA-COMP:11605"/>
        <dbReference type="ChEBI" id="CHEBI:15378"/>
        <dbReference type="ChEBI" id="CHEBI:30013"/>
        <dbReference type="ChEBI" id="CHEBI:30616"/>
        <dbReference type="ChEBI" id="CHEBI:61977"/>
        <dbReference type="ChEBI" id="CHEBI:456216"/>
        <dbReference type="EC" id="2.7.12.2"/>
    </reaction>
</comment>
<feature type="non-terminal residue" evidence="11">
    <location>
        <position position="373"/>
    </location>
</feature>
<gene>
    <name evidence="11" type="ORF">MSPICULIGERA_LOCUS16385</name>
</gene>
<dbReference type="InterPro" id="IPR000719">
    <property type="entry name" value="Prot_kinase_dom"/>
</dbReference>
<dbReference type="Gene3D" id="3.30.200.20">
    <property type="entry name" value="Phosphorylase Kinase, domain 1"/>
    <property type="match status" value="1"/>
</dbReference>
<protein>
    <recommendedName>
        <fullName evidence="6">mitogen-activated protein kinase kinase</fullName>
        <ecNumber evidence="6">2.7.12.2</ecNumber>
    </recommendedName>
</protein>
<comment type="caution">
    <text evidence="11">The sequence shown here is derived from an EMBL/GenBank/DDBJ whole genome shotgun (WGS) entry which is preliminary data.</text>
</comment>
<dbReference type="EMBL" id="CATQJA010002653">
    <property type="protein sequence ID" value="CAJ0578124.1"/>
    <property type="molecule type" value="Genomic_DNA"/>
</dbReference>
<dbReference type="GO" id="GO:0005524">
    <property type="term" value="F:ATP binding"/>
    <property type="evidence" value="ECO:0007669"/>
    <property type="project" value="UniProtKB-KW"/>
</dbReference>
<dbReference type="Gene3D" id="1.10.510.10">
    <property type="entry name" value="Transferase(Phosphotransferase) domain 1"/>
    <property type="match status" value="1"/>
</dbReference>
<dbReference type="PROSITE" id="PS50011">
    <property type="entry name" value="PROTEIN_KINASE_DOM"/>
    <property type="match status" value="1"/>
</dbReference>
<evidence type="ECO:0000256" key="7">
    <source>
        <dbReference type="ARBA" id="ARBA00049014"/>
    </source>
</evidence>
<keyword evidence="4" id="KW-0067">ATP-binding</keyword>
<comment type="catalytic activity">
    <reaction evidence="9">
        <text>L-tyrosyl-[protein] + ATP = O-phospho-L-tyrosyl-[protein] + ADP + H(+)</text>
        <dbReference type="Rhea" id="RHEA:10596"/>
        <dbReference type="Rhea" id="RHEA-COMP:10136"/>
        <dbReference type="Rhea" id="RHEA-COMP:20101"/>
        <dbReference type="ChEBI" id="CHEBI:15378"/>
        <dbReference type="ChEBI" id="CHEBI:30616"/>
        <dbReference type="ChEBI" id="CHEBI:46858"/>
        <dbReference type="ChEBI" id="CHEBI:61978"/>
        <dbReference type="ChEBI" id="CHEBI:456216"/>
        <dbReference type="EC" id="2.7.12.2"/>
    </reaction>
</comment>
<sequence length="373" mass="41710">MIGGIQIDVVFGDAAPESLELLPVSVTNYDFFKSELLCLFGDFERIEYEDEDGDRMAIRGDEHLRAFLKETRPLRIYLAKRQGNSLEDLPMILPGELRNMGVLSHGQFGTVYKSLFLRRDLIVAVKCVNLRDDGDGHEDLLRELHVLAKCCRSEYIVELIGAMITGNVLSIVLEMMDCGSVAAYLPLPPPILPHVCRAILEGVGFLASQNIMHRDIKPENCVARTSGHVKLTDFGVSKLMEGSVADSIVGTSAYMAPERIHGGEYKIESEIWSMGLTFLEFATGRHPFLRPGEEEAHGVHGIIQRALNQDCVIEASAVAQYGVDFRELMLRCVQRVAEKRITLEQMTQSAYMTSAWPIRRDILSNFFSSAKKN</sequence>
<dbReference type="SMART" id="SM00220">
    <property type="entry name" value="S_TKc"/>
    <property type="match status" value="1"/>
</dbReference>
<comment type="similarity">
    <text evidence="5">Belongs to the protein kinase superfamily. STE Ser/Thr protein kinase family. MAP kinase kinase subfamily.</text>
</comment>
<dbReference type="GO" id="GO:0004708">
    <property type="term" value="F:MAP kinase kinase activity"/>
    <property type="evidence" value="ECO:0007669"/>
    <property type="project" value="UniProtKB-EC"/>
</dbReference>
<accession>A0AA36D1B8</accession>
<dbReference type="PANTHER" id="PTHR48013">
    <property type="entry name" value="DUAL SPECIFICITY MITOGEN-ACTIVATED PROTEIN KINASE KINASE 5-RELATED"/>
    <property type="match status" value="1"/>
</dbReference>
<evidence type="ECO:0000313" key="11">
    <source>
        <dbReference type="EMBL" id="CAJ0578124.1"/>
    </source>
</evidence>
<comment type="catalytic activity">
    <reaction evidence="7">
        <text>L-seryl-[protein] + ATP = O-phospho-L-seryl-[protein] + ADP + H(+)</text>
        <dbReference type="Rhea" id="RHEA:17989"/>
        <dbReference type="Rhea" id="RHEA-COMP:9863"/>
        <dbReference type="Rhea" id="RHEA-COMP:11604"/>
        <dbReference type="ChEBI" id="CHEBI:15378"/>
        <dbReference type="ChEBI" id="CHEBI:29999"/>
        <dbReference type="ChEBI" id="CHEBI:30616"/>
        <dbReference type="ChEBI" id="CHEBI:83421"/>
        <dbReference type="ChEBI" id="CHEBI:456216"/>
        <dbReference type="EC" id="2.7.12.2"/>
    </reaction>
</comment>
<dbReference type="SUPFAM" id="SSF54277">
    <property type="entry name" value="CAD &amp; PB1 domains"/>
    <property type="match status" value="1"/>
</dbReference>
<dbReference type="AlphaFoldDB" id="A0AA36D1B8"/>
<dbReference type="Proteomes" id="UP001177023">
    <property type="component" value="Unassembled WGS sequence"/>
</dbReference>
<reference evidence="11" key="1">
    <citation type="submission" date="2023-06" db="EMBL/GenBank/DDBJ databases">
        <authorList>
            <person name="Delattre M."/>
        </authorList>
    </citation>
    <scope>NUCLEOTIDE SEQUENCE</scope>
    <source>
        <strain evidence="11">AF72</strain>
    </source>
</reference>
<evidence type="ECO:0000256" key="4">
    <source>
        <dbReference type="ARBA" id="ARBA00022840"/>
    </source>
</evidence>
<evidence type="ECO:0000256" key="1">
    <source>
        <dbReference type="ARBA" id="ARBA00022679"/>
    </source>
</evidence>
<organism evidence="11 12">
    <name type="scientific">Mesorhabditis spiculigera</name>
    <dbReference type="NCBI Taxonomy" id="96644"/>
    <lineage>
        <taxon>Eukaryota</taxon>
        <taxon>Metazoa</taxon>
        <taxon>Ecdysozoa</taxon>
        <taxon>Nematoda</taxon>
        <taxon>Chromadorea</taxon>
        <taxon>Rhabditida</taxon>
        <taxon>Rhabditina</taxon>
        <taxon>Rhabditomorpha</taxon>
        <taxon>Rhabditoidea</taxon>
        <taxon>Rhabditidae</taxon>
        <taxon>Mesorhabditinae</taxon>
        <taxon>Mesorhabditis</taxon>
    </lineage>
</organism>
<proteinExistence type="inferred from homology"/>
<keyword evidence="3" id="KW-0418">Kinase</keyword>
<dbReference type="PANTHER" id="PTHR48013:SF9">
    <property type="entry name" value="DUAL SPECIFICITY MITOGEN-ACTIVATED PROTEIN KINASE KINASE 5"/>
    <property type="match status" value="1"/>
</dbReference>
<evidence type="ECO:0000256" key="8">
    <source>
        <dbReference type="ARBA" id="ARBA00049299"/>
    </source>
</evidence>
<dbReference type="InterPro" id="IPR011009">
    <property type="entry name" value="Kinase-like_dom_sf"/>
</dbReference>